<accession>A0AAN9GJZ0</accession>
<evidence type="ECO:0000313" key="9">
    <source>
        <dbReference type="EMBL" id="KAK7111588.1"/>
    </source>
</evidence>
<evidence type="ECO:0000256" key="1">
    <source>
        <dbReference type="ARBA" id="ARBA00004141"/>
    </source>
</evidence>
<keyword evidence="4 8" id="KW-1133">Transmembrane helix</keyword>
<dbReference type="Pfam" id="PF10204">
    <property type="entry name" value="DuoxA"/>
    <property type="match status" value="1"/>
</dbReference>
<feature type="compositionally biased region" description="Basic and acidic residues" evidence="7">
    <location>
        <begin position="311"/>
        <end position="325"/>
    </location>
</feature>
<evidence type="ECO:0000256" key="4">
    <source>
        <dbReference type="ARBA" id="ARBA00022989"/>
    </source>
</evidence>
<keyword evidence="6" id="KW-0325">Glycoprotein</keyword>
<feature type="transmembrane region" description="Helical" evidence="8">
    <location>
        <begin position="195"/>
        <end position="217"/>
    </location>
</feature>
<feature type="compositionally biased region" description="Basic residues" evidence="7">
    <location>
        <begin position="394"/>
        <end position="405"/>
    </location>
</feature>
<comment type="caution">
    <text evidence="9">The sequence shown here is derived from an EMBL/GenBank/DDBJ whole genome shotgun (WGS) entry which is preliminary data.</text>
</comment>
<keyword evidence="3 8" id="KW-0812">Transmembrane</keyword>
<dbReference type="GO" id="GO:0005789">
    <property type="term" value="C:endoplasmic reticulum membrane"/>
    <property type="evidence" value="ECO:0007669"/>
    <property type="project" value="InterPro"/>
</dbReference>
<dbReference type="PANTHER" id="PTHR31158:SF1">
    <property type="entry name" value="DOXA1 FACTOR-RELATED"/>
    <property type="match status" value="1"/>
</dbReference>
<feature type="transmembrane region" description="Helical" evidence="8">
    <location>
        <begin position="263"/>
        <end position="286"/>
    </location>
</feature>
<organism evidence="9 10">
    <name type="scientific">Littorina saxatilis</name>
    <dbReference type="NCBI Taxonomy" id="31220"/>
    <lineage>
        <taxon>Eukaryota</taxon>
        <taxon>Metazoa</taxon>
        <taxon>Spiralia</taxon>
        <taxon>Lophotrochozoa</taxon>
        <taxon>Mollusca</taxon>
        <taxon>Gastropoda</taxon>
        <taxon>Caenogastropoda</taxon>
        <taxon>Littorinimorpha</taxon>
        <taxon>Littorinoidea</taxon>
        <taxon>Littorinidae</taxon>
        <taxon>Littorina</taxon>
    </lineage>
</organism>
<sequence>MSGLYQAFRSNGAPTFYEAMHTAVEADIVEAGLIFCFVILTFSFFVVLPGIRGNERIFAFIRITLSLWVGAVILVSNFAMTWESGKVVTETKYKAGTGKEVHAEVGVQIGLRGINVTLKGEPEQQLNETINYNEHFSWEWRQGRLGFGPFAGRFQQEYRAAQFRGLPLPILWAAEYFTFDGEGIRWGRFYRQAGWYSHIVLWFAFPLWILTNILFFVLLRYGAYMLAMTGAAMVTANIIWATLRNVNELVIPFTAEHMIEFTFGGSFYACLITGLGCIVLGALVFFMDLRYPQHIALFFNVDIIQDSEEVQVEKEEPVMKPKKEDEDSDEEEDKNYQDAGSPDTGEASGAAGGRPPLRTPSVGSHDGNPDDDIYIAFGDDAQERRPARGFTQRMTKRFQKPRRRPPPSPPGEHGVVDPLYDNNFFPTNDDIYANNAFEMEDVTPLAN</sequence>
<dbReference type="Proteomes" id="UP001374579">
    <property type="component" value="Unassembled WGS sequence"/>
</dbReference>
<feature type="transmembrane region" description="Helical" evidence="8">
    <location>
        <begin position="60"/>
        <end position="80"/>
    </location>
</feature>
<proteinExistence type="inferred from homology"/>
<reference evidence="9 10" key="1">
    <citation type="submission" date="2024-02" db="EMBL/GenBank/DDBJ databases">
        <title>Chromosome-scale genome assembly of the rough periwinkle Littorina saxatilis.</title>
        <authorList>
            <person name="De Jode A."/>
            <person name="Faria R."/>
            <person name="Formenti G."/>
            <person name="Sims Y."/>
            <person name="Smith T.P."/>
            <person name="Tracey A."/>
            <person name="Wood J.M.D."/>
            <person name="Zagrodzka Z.B."/>
            <person name="Johannesson K."/>
            <person name="Butlin R.K."/>
            <person name="Leder E.H."/>
        </authorList>
    </citation>
    <scope>NUCLEOTIDE SEQUENCE [LARGE SCALE GENOMIC DNA]</scope>
    <source>
        <strain evidence="9">Snail1</strain>
        <tissue evidence="9">Muscle</tissue>
    </source>
</reference>
<evidence type="ECO:0000256" key="5">
    <source>
        <dbReference type="ARBA" id="ARBA00023136"/>
    </source>
</evidence>
<evidence type="ECO:0000313" key="10">
    <source>
        <dbReference type="Proteomes" id="UP001374579"/>
    </source>
</evidence>
<dbReference type="GO" id="GO:0015031">
    <property type="term" value="P:protein transport"/>
    <property type="evidence" value="ECO:0007669"/>
    <property type="project" value="InterPro"/>
</dbReference>
<dbReference type="AlphaFoldDB" id="A0AAN9GJZ0"/>
<dbReference type="EMBL" id="JBAMIC010000002">
    <property type="protein sequence ID" value="KAK7111588.1"/>
    <property type="molecule type" value="Genomic_DNA"/>
</dbReference>
<keyword evidence="5 8" id="KW-0472">Membrane</keyword>
<gene>
    <name evidence="9" type="ORF">V1264_011196</name>
</gene>
<comment type="subcellular location">
    <subcellularLocation>
        <location evidence="1">Membrane</location>
        <topology evidence="1">Multi-pass membrane protein</topology>
    </subcellularLocation>
</comment>
<feature type="region of interest" description="Disordered" evidence="7">
    <location>
        <begin position="310"/>
        <end position="421"/>
    </location>
</feature>
<evidence type="ECO:0000256" key="6">
    <source>
        <dbReference type="ARBA" id="ARBA00023180"/>
    </source>
</evidence>
<name>A0AAN9GJZ0_9CAEN</name>
<comment type="similarity">
    <text evidence="2">Belongs to the DUOXA family.</text>
</comment>
<feature type="transmembrane region" description="Helical" evidence="8">
    <location>
        <begin position="224"/>
        <end position="243"/>
    </location>
</feature>
<keyword evidence="10" id="KW-1185">Reference proteome</keyword>
<dbReference type="PANTHER" id="PTHR31158">
    <property type="entry name" value="DUAL OXIDASE 2"/>
    <property type="match status" value="1"/>
</dbReference>
<evidence type="ECO:0000256" key="2">
    <source>
        <dbReference type="ARBA" id="ARBA00009816"/>
    </source>
</evidence>
<feature type="transmembrane region" description="Helical" evidence="8">
    <location>
        <begin position="28"/>
        <end position="48"/>
    </location>
</feature>
<protein>
    <recommendedName>
        <fullName evidence="11">Dual oxidase maturation factor 1</fullName>
    </recommendedName>
</protein>
<evidence type="ECO:0000256" key="8">
    <source>
        <dbReference type="SAM" id="Phobius"/>
    </source>
</evidence>
<evidence type="ECO:0000256" key="3">
    <source>
        <dbReference type="ARBA" id="ARBA00022692"/>
    </source>
</evidence>
<dbReference type="InterPro" id="IPR018469">
    <property type="entry name" value="Dual_oxidase_maturation_fac"/>
</dbReference>
<evidence type="ECO:0008006" key="11">
    <source>
        <dbReference type="Google" id="ProtNLM"/>
    </source>
</evidence>
<evidence type="ECO:0000256" key="7">
    <source>
        <dbReference type="SAM" id="MobiDB-lite"/>
    </source>
</evidence>